<sequence length="393" mass="44053">MSEQLRIAVLIETSRAYGRGIFHGIADYSRAHGPWSFTVQERDLRGGIPEWIQTWEGDGILCRAFNPELAELLAKAPCPVVDLYGRMQHPDIPWLDTNPDGIAKMAVEFYLNAAFTQFAYCGFHGLWFSDQREKAFVALLKKLGFPCSVYEAPANFENQDVATREGLHPQGSDSIREWVSNLPKGTAILACNDVRAQQLTTAAAAVGRKIPDDLAIMGVDNDKIICRFANPSLSSIEPDTRLLGYTGSAWLHRLIKGETLPSHSALIDPIGIKERTSTDLIASEDEIFVKALRFIRRLTDQRTQVEDVLKHVGRSRNTVESRFREILGHSIRDEITAARIRRARCLLQQTRWPLHKIAEASGFATTAHFCRAFKNAEKQTPTEFRSAGEPPLL</sequence>
<evidence type="ECO:0000259" key="4">
    <source>
        <dbReference type="PROSITE" id="PS01124"/>
    </source>
</evidence>
<name>A0A918WMP2_9BACT</name>
<dbReference type="Pfam" id="PF22177">
    <property type="entry name" value="PBP1_XylR"/>
    <property type="match status" value="1"/>
</dbReference>
<dbReference type="InterPro" id="IPR018060">
    <property type="entry name" value="HTH_AraC"/>
</dbReference>
<evidence type="ECO:0000256" key="1">
    <source>
        <dbReference type="ARBA" id="ARBA00023015"/>
    </source>
</evidence>
<dbReference type="EMBL" id="BMXI01000010">
    <property type="protein sequence ID" value="GHC57468.1"/>
    <property type="molecule type" value="Genomic_DNA"/>
</dbReference>
<reference evidence="5" key="2">
    <citation type="submission" date="2020-09" db="EMBL/GenBank/DDBJ databases">
        <authorList>
            <person name="Sun Q."/>
            <person name="Kim S."/>
        </authorList>
    </citation>
    <scope>NUCLEOTIDE SEQUENCE</scope>
    <source>
        <strain evidence="5">KCTC 12988</strain>
    </source>
</reference>
<dbReference type="Pfam" id="PF13377">
    <property type="entry name" value="Peripla_BP_3"/>
    <property type="match status" value="1"/>
</dbReference>
<dbReference type="SMART" id="SM00342">
    <property type="entry name" value="HTH_ARAC"/>
    <property type="match status" value="1"/>
</dbReference>
<dbReference type="PANTHER" id="PTHR30146:SF24">
    <property type="entry name" value="XYLOSE OPERON REGULATORY PROTEIN"/>
    <property type="match status" value="1"/>
</dbReference>
<keyword evidence="6" id="KW-1185">Reference proteome</keyword>
<evidence type="ECO:0000256" key="3">
    <source>
        <dbReference type="ARBA" id="ARBA00023163"/>
    </source>
</evidence>
<dbReference type="Gene3D" id="3.40.50.2300">
    <property type="match status" value="2"/>
</dbReference>
<dbReference type="InterPro" id="IPR009057">
    <property type="entry name" value="Homeodomain-like_sf"/>
</dbReference>
<dbReference type="InterPro" id="IPR018062">
    <property type="entry name" value="HTH_AraC-typ_CS"/>
</dbReference>
<dbReference type="InterPro" id="IPR046335">
    <property type="entry name" value="LacI/GalR-like_sensor"/>
</dbReference>
<dbReference type="PANTHER" id="PTHR30146">
    <property type="entry name" value="LACI-RELATED TRANSCRIPTIONAL REPRESSOR"/>
    <property type="match status" value="1"/>
</dbReference>
<proteinExistence type="predicted"/>
<reference evidence="5" key="1">
    <citation type="journal article" date="2014" name="Int. J. Syst. Evol. Microbiol.">
        <title>Complete genome sequence of Corynebacterium casei LMG S-19264T (=DSM 44701T), isolated from a smear-ripened cheese.</title>
        <authorList>
            <consortium name="US DOE Joint Genome Institute (JGI-PGF)"/>
            <person name="Walter F."/>
            <person name="Albersmeier A."/>
            <person name="Kalinowski J."/>
            <person name="Ruckert C."/>
        </authorList>
    </citation>
    <scope>NUCLEOTIDE SEQUENCE</scope>
    <source>
        <strain evidence="5">KCTC 12988</strain>
    </source>
</reference>
<keyword evidence="1" id="KW-0805">Transcription regulation</keyword>
<evidence type="ECO:0000313" key="6">
    <source>
        <dbReference type="Proteomes" id="UP000644507"/>
    </source>
</evidence>
<dbReference type="RefSeq" id="WP_189570473.1">
    <property type="nucleotide sequence ID" value="NZ_BMXI01000010.1"/>
</dbReference>
<dbReference type="PROSITE" id="PS01124">
    <property type="entry name" value="HTH_ARAC_FAMILY_2"/>
    <property type="match status" value="1"/>
</dbReference>
<gene>
    <name evidence="5" type="primary">xylR</name>
    <name evidence="5" type="ORF">GCM10007100_25540</name>
</gene>
<dbReference type="AlphaFoldDB" id="A0A918WMP2"/>
<comment type="caution">
    <text evidence="5">The sequence shown here is derived from an EMBL/GenBank/DDBJ whole genome shotgun (WGS) entry which is preliminary data.</text>
</comment>
<keyword evidence="2" id="KW-0238">DNA-binding</keyword>
<dbReference type="GO" id="GO:0003700">
    <property type="term" value="F:DNA-binding transcription factor activity"/>
    <property type="evidence" value="ECO:0007669"/>
    <property type="project" value="InterPro"/>
</dbReference>
<accession>A0A918WMP2</accession>
<keyword evidence="3" id="KW-0804">Transcription</keyword>
<dbReference type="CDD" id="cd01543">
    <property type="entry name" value="PBP1_XylR"/>
    <property type="match status" value="1"/>
</dbReference>
<dbReference type="SUPFAM" id="SSF46689">
    <property type="entry name" value="Homeodomain-like"/>
    <property type="match status" value="1"/>
</dbReference>
<dbReference type="Gene3D" id="1.10.10.60">
    <property type="entry name" value="Homeodomain-like"/>
    <property type="match status" value="1"/>
</dbReference>
<protein>
    <submittedName>
        <fullName evidence="5">XylR family transcriptional regulator</fullName>
    </submittedName>
</protein>
<evidence type="ECO:0000313" key="5">
    <source>
        <dbReference type="EMBL" id="GHC57468.1"/>
    </source>
</evidence>
<dbReference type="InterPro" id="IPR028082">
    <property type="entry name" value="Peripla_BP_I"/>
</dbReference>
<dbReference type="InterPro" id="IPR054031">
    <property type="entry name" value="XylR_PBP1"/>
</dbReference>
<evidence type="ECO:0000256" key="2">
    <source>
        <dbReference type="ARBA" id="ARBA00023125"/>
    </source>
</evidence>
<dbReference type="PROSITE" id="PS00041">
    <property type="entry name" value="HTH_ARAC_FAMILY_1"/>
    <property type="match status" value="1"/>
</dbReference>
<dbReference type="Proteomes" id="UP000644507">
    <property type="component" value="Unassembled WGS sequence"/>
</dbReference>
<feature type="domain" description="HTH araC/xylS-type" evidence="4">
    <location>
        <begin position="289"/>
        <end position="387"/>
    </location>
</feature>
<dbReference type="Pfam" id="PF12833">
    <property type="entry name" value="HTH_18"/>
    <property type="match status" value="1"/>
</dbReference>
<dbReference type="SUPFAM" id="SSF53822">
    <property type="entry name" value="Periplasmic binding protein-like I"/>
    <property type="match status" value="1"/>
</dbReference>
<dbReference type="GO" id="GO:0000976">
    <property type="term" value="F:transcription cis-regulatory region binding"/>
    <property type="evidence" value="ECO:0007669"/>
    <property type="project" value="TreeGrafter"/>
</dbReference>
<organism evidence="5 6">
    <name type="scientific">Roseibacillus persicicus</name>
    <dbReference type="NCBI Taxonomy" id="454148"/>
    <lineage>
        <taxon>Bacteria</taxon>
        <taxon>Pseudomonadati</taxon>
        <taxon>Verrucomicrobiota</taxon>
        <taxon>Verrucomicrobiia</taxon>
        <taxon>Verrucomicrobiales</taxon>
        <taxon>Verrucomicrobiaceae</taxon>
        <taxon>Roseibacillus</taxon>
    </lineage>
</organism>